<keyword evidence="3" id="KW-0057">Aromatic amino acid biosynthesis</keyword>
<dbReference type="Proteomes" id="UP000642920">
    <property type="component" value="Unassembled WGS sequence"/>
</dbReference>
<dbReference type="GO" id="GO:0005829">
    <property type="term" value="C:cytosol"/>
    <property type="evidence" value="ECO:0007669"/>
    <property type="project" value="TreeGrafter"/>
</dbReference>
<evidence type="ECO:0000259" key="4">
    <source>
        <dbReference type="Pfam" id="PF00591"/>
    </source>
</evidence>
<protein>
    <recommendedName>
        <fullName evidence="3">Anthranilate phosphoribosyltransferase</fullName>
        <ecNumber evidence="3">2.4.2.18</ecNumber>
    </recommendedName>
</protein>
<keyword evidence="3" id="KW-0479">Metal-binding</keyword>
<keyword evidence="3" id="KW-0822">Tryptophan biosynthesis</keyword>
<proteinExistence type="inferred from homology"/>
<reference evidence="6" key="1">
    <citation type="submission" date="2021-01" db="EMBL/GenBank/DDBJ databases">
        <title>Marivirga sp. nov., isolated from intertidal surface sediments.</title>
        <authorList>
            <person name="Zhang M."/>
        </authorList>
    </citation>
    <scope>NUCLEOTIDE SEQUENCE</scope>
    <source>
        <strain evidence="6">SM1354</strain>
    </source>
</reference>
<keyword evidence="2 3" id="KW-0808">Transferase</keyword>
<comment type="similarity">
    <text evidence="3">Belongs to the anthranilate phosphoribosyltransferase family.</text>
</comment>
<dbReference type="PANTHER" id="PTHR43285:SF2">
    <property type="entry name" value="ANTHRANILATE PHOSPHORIBOSYLTRANSFERASE"/>
    <property type="match status" value="1"/>
</dbReference>
<dbReference type="SUPFAM" id="SSF52418">
    <property type="entry name" value="Nucleoside phosphorylase/phosphoribosyltransferase catalytic domain"/>
    <property type="match status" value="1"/>
</dbReference>
<feature type="domain" description="Glycosyl transferase family 3" evidence="4">
    <location>
        <begin position="74"/>
        <end position="320"/>
    </location>
</feature>
<keyword evidence="7" id="KW-1185">Reference proteome</keyword>
<feature type="binding site" evidence="3">
    <location>
        <position position="165"/>
    </location>
    <ligand>
        <name>anthranilate</name>
        <dbReference type="ChEBI" id="CHEBI:16567"/>
        <label>2</label>
    </ligand>
</feature>
<dbReference type="InterPro" id="IPR036320">
    <property type="entry name" value="Glycosyl_Trfase_fam3_N_dom_sf"/>
</dbReference>
<dbReference type="InterPro" id="IPR035902">
    <property type="entry name" value="Nuc_phospho_transferase"/>
</dbReference>
<feature type="binding site" evidence="3">
    <location>
        <position position="87"/>
    </location>
    <ligand>
        <name>5-phospho-alpha-D-ribose 1-diphosphate</name>
        <dbReference type="ChEBI" id="CHEBI:58017"/>
    </ligand>
</feature>
<keyword evidence="3" id="KW-0028">Amino-acid biosynthesis</keyword>
<dbReference type="Pfam" id="PF02885">
    <property type="entry name" value="Glycos_trans_3N"/>
    <property type="match status" value="1"/>
</dbReference>
<dbReference type="GO" id="GO:0000162">
    <property type="term" value="P:L-tryptophan biosynthetic process"/>
    <property type="evidence" value="ECO:0007669"/>
    <property type="project" value="UniProtKB-UniRule"/>
</dbReference>
<gene>
    <name evidence="3 6" type="primary">trpD</name>
    <name evidence="6" type="ORF">JKP34_07320</name>
</gene>
<feature type="binding site" evidence="3">
    <location>
        <position position="119"/>
    </location>
    <ligand>
        <name>5-phospho-alpha-D-ribose 1-diphosphate</name>
        <dbReference type="ChEBI" id="CHEBI:58017"/>
    </ligand>
</feature>
<comment type="caution">
    <text evidence="3">Lacks conserved residue(s) required for the propagation of feature annotation.</text>
</comment>
<feature type="domain" description="Glycosyl transferase family 3 N-terminal" evidence="5">
    <location>
        <begin position="2"/>
        <end position="63"/>
    </location>
</feature>
<feature type="binding site" evidence="3">
    <location>
        <position position="224"/>
    </location>
    <ligand>
        <name>Mg(2+)</name>
        <dbReference type="ChEBI" id="CHEBI:18420"/>
        <label>1</label>
    </ligand>
</feature>
<comment type="function">
    <text evidence="3">Catalyzes the transfer of the phosphoribosyl group of 5-phosphorylribose-1-pyrophosphate (PRPP) to anthranilate to yield N-(5'-phosphoribosyl)-anthranilate (PRA).</text>
</comment>
<evidence type="ECO:0000256" key="1">
    <source>
        <dbReference type="ARBA" id="ARBA00022676"/>
    </source>
</evidence>
<evidence type="ECO:0000313" key="7">
    <source>
        <dbReference type="Proteomes" id="UP000642920"/>
    </source>
</evidence>
<feature type="binding site" evidence="3">
    <location>
        <begin position="107"/>
        <end position="115"/>
    </location>
    <ligand>
        <name>5-phospho-alpha-D-ribose 1-diphosphate</name>
        <dbReference type="ChEBI" id="CHEBI:58017"/>
    </ligand>
</feature>
<dbReference type="InterPro" id="IPR005940">
    <property type="entry name" value="Anthranilate_Pribosyl_Tfrase"/>
</dbReference>
<dbReference type="EMBL" id="JAERQG010000001">
    <property type="protein sequence ID" value="MBL0765054.1"/>
    <property type="molecule type" value="Genomic_DNA"/>
</dbReference>
<keyword evidence="3" id="KW-0460">Magnesium</keyword>
<feature type="binding site" evidence="3">
    <location>
        <position position="224"/>
    </location>
    <ligand>
        <name>Mg(2+)</name>
        <dbReference type="ChEBI" id="CHEBI:18420"/>
        <label>2</label>
    </ligand>
</feature>
<feature type="binding site" evidence="3">
    <location>
        <begin position="89"/>
        <end position="92"/>
    </location>
    <ligand>
        <name>5-phospho-alpha-D-ribose 1-diphosphate</name>
        <dbReference type="ChEBI" id="CHEBI:58017"/>
    </ligand>
</feature>
<feature type="binding site" evidence="3">
    <location>
        <position position="79"/>
    </location>
    <ligand>
        <name>anthranilate</name>
        <dbReference type="ChEBI" id="CHEBI:16567"/>
        <label>1</label>
    </ligand>
</feature>
<feature type="binding site" evidence="3">
    <location>
        <position position="223"/>
    </location>
    <ligand>
        <name>Mg(2+)</name>
        <dbReference type="ChEBI" id="CHEBI:18420"/>
        <label>2</label>
    </ligand>
</feature>
<evidence type="ECO:0000313" key="6">
    <source>
        <dbReference type="EMBL" id="MBL0765054.1"/>
    </source>
</evidence>
<evidence type="ECO:0000259" key="5">
    <source>
        <dbReference type="Pfam" id="PF02885"/>
    </source>
</evidence>
<dbReference type="RefSeq" id="WP_201919198.1">
    <property type="nucleotide sequence ID" value="NZ_JAERQG010000001.1"/>
</dbReference>
<evidence type="ECO:0000256" key="3">
    <source>
        <dbReference type="HAMAP-Rule" id="MF_00211"/>
    </source>
</evidence>
<comment type="catalytic activity">
    <reaction evidence="3">
        <text>N-(5-phospho-beta-D-ribosyl)anthranilate + diphosphate = 5-phospho-alpha-D-ribose 1-diphosphate + anthranilate</text>
        <dbReference type="Rhea" id="RHEA:11768"/>
        <dbReference type="ChEBI" id="CHEBI:16567"/>
        <dbReference type="ChEBI" id="CHEBI:18277"/>
        <dbReference type="ChEBI" id="CHEBI:33019"/>
        <dbReference type="ChEBI" id="CHEBI:58017"/>
        <dbReference type="EC" id="2.4.2.18"/>
    </reaction>
</comment>
<keyword evidence="1 3" id="KW-0328">Glycosyltransferase</keyword>
<comment type="cofactor">
    <cofactor evidence="3">
        <name>Mg(2+)</name>
        <dbReference type="ChEBI" id="CHEBI:18420"/>
    </cofactor>
    <text evidence="3">Binds 2 magnesium ions per monomer.</text>
</comment>
<dbReference type="AlphaFoldDB" id="A0A937AGB5"/>
<feature type="binding site" evidence="3">
    <location>
        <position position="91"/>
    </location>
    <ligand>
        <name>Mg(2+)</name>
        <dbReference type="ChEBI" id="CHEBI:18420"/>
        <label>1</label>
    </ligand>
</feature>
<feature type="binding site" evidence="3">
    <location>
        <begin position="82"/>
        <end position="83"/>
    </location>
    <ligand>
        <name>5-phospho-alpha-D-ribose 1-diphosphate</name>
        <dbReference type="ChEBI" id="CHEBI:58017"/>
    </ligand>
</feature>
<dbReference type="Pfam" id="PF00591">
    <property type="entry name" value="Glycos_transf_3"/>
    <property type="match status" value="1"/>
</dbReference>
<name>A0A937AGB5_9BACT</name>
<comment type="subunit">
    <text evidence="3">Homodimer.</text>
</comment>
<dbReference type="Gene3D" id="3.40.1030.10">
    <property type="entry name" value="Nucleoside phosphorylase/phosphoribosyltransferase catalytic domain"/>
    <property type="match status" value="1"/>
</dbReference>
<feature type="binding site" evidence="3">
    <location>
        <position position="79"/>
    </location>
    <ligand>
        <name>5-phospho-alpha-D-ribose 1-diphosphate</name>
        <dbReference type="ChEBI" id="CHEBI:58017"/>
    </ligand>
</feature>
<dbReference type="InterPro" id="IPR000312">
    <property type="entry name" value="Glycosyl_Trfase_fam3"/>
</dbReference>
<comment type="caution">
    <text evidence="6">The sequence shown here is derived from an EMBL/GenBank/DDBJ whole genome shotgun (WGS) entry which is preliminary data.</text>
</comment>
<dbReference type="Gene3D" id="1.20.970.10">
    <property type="entry name" value="Transferase, Pyrimidine Nucleoside Phosphorylase, Chain C"/>
    <property type="match status" value="1"/>
</dbReference>
<dbReference type="GO" id="GO:0004048">
    <property type="term" value="F:anthranilate phosphoribosyltransferase activity"/>
    <property type="evidence" value="ECO:0007669"/>
    <property type="project" value="UniProtKB-UniRule"/>
</dbReference>
<dbReference type="HAMAP" id="MF_00211">
    <property type="entry name" value="TrpD"/>
    <property type="match status" value="1"/>
</dbReference>
<evidence type="ECO:0000256" key="2">
    <source>
        <dbReference type="ARBA" id="ARBA00022679"/>
    </source>
</evidence>
<dbReference type="EC" id="2.4.2.18" evidence="3"/>
<accession>A0A937AGB5</accession>
<dbReference type="GO" id="GO:0000287">
    <property type="term" value="F:magnesium ion binding"/>
    <property type="evidence" value="ECO:0007669"/>
    <property type="project" value="UniProtKB-UniRule"/>
</dbReference>
<sequence length="329" mass="36083">MKEILNRLSRFNTLSKEEAQDILTRIGQGEFNNSHLAAFMAMYMMRPITVDELSGFRAALMELCMPIDLSAYDGMDLCGTGGDGKNTFNISTLSAFVVAACGQHVVKHGNYGVSSKCGSSNLLEHFGYEFTNEQGELERQLETSGICFLHAPKFHPAMRFVAPIRKELGIKTFFNMLGPLVNPAKPKKQLAGVFDHELARIYNYLFQETDANFSIVYDLNGYDECSLTGSTKVFTNKGEQIVKPSDFQLNKVNAEKIAGGDSIEEAAKIFTTILEGKGNSEQQSVVYANSALALQTAGKCETLEEGKSMAEEAILSGKALSIFKKLMAA</sequence>
<comment type="pathway">
    <text evidence="3">Amino-acid biosynthesis; L-tryptophan biosynthesis; L-tryptophan from chorismate: step 2/5.</text>
</comment>
<dbReference type="InterPro" id="IPR017459">
    <property type="entry name" value="Glycosyl_Trfase_fam3_N_dom"/>
</dbReference>
<dbReference type="NCBIfam" id="TIGR01245">
    <property type="entry name" value="trpD"/>
    <property type="match status" value="1"/>
</dbReference>
<dbReference type="PANTHER" id="PTHR43285">
    <property type="entry name" value="ANTHRANILATE PHOSPHORIBOSYLTRANSFERASE"/>
    <property type="match status" value="1"/>
</dbReference>
<dbReference type="SUPFAM" id="SSF47648">
    <property type="entry name" value="Nucleoside phosphorylase/phosphoribosyltransferase N-terminal domain"/>
    <property type="match status" value="1"/>
</dbReference>
<organism evidence="6 7">
    <name type="scientific">Marivirga atlantica</name>
    <dbReference type="NCBI Taxonomy" id="1548457"/>
    <lineage>
        <taxon>Bacteria</taxon>
        <taxon>Pseudomonadati</taxon>
        <taxon>Bacteroidota</taxon>
        <taxon>Cytophagia</taxon>
        <taxon>Cytophagales</taxon>
        <taxon>Marivirgaceae</taxon>
        <taxon>Marivirga</taxon>
    </lineage>
</organism>
<feature type="binding site" evidence="3">
    <location>
        <position position="110"/>
    </location>
    <ligand>
        <name>anthranilate</name>
        <dbReference type="ChEBI" id="CHEBI:16567"/>
        <label>1</label>
    </ligand>
</feature>